<evidence type="ECO:0000313" key="9">
    <source>
        <dbReference type="Proteomes" id="UP000886523"/>
    </source>
</evidence>
<feature type="domain" description="C3H1-type" evidence="7">
    <location>
        <begin position="245"/>
        <end position="273"/>
    </location>
</feature>
<feature type="compositionally biased region" description="Polar residues" evidence="6">
    <location>
        <begin position="379"/>
        <end position="395"/>
    </location>
</feature>
<evidence type="ECO:0000313" key="8">
    <source>
        <dbReference type="EMBL" id="KAF9506654.1"/>
    </source>
</evidence>
<evidence type="ECO:0000256" key="5">
    <source>
        <dbReference type="PROSITE-ProRule" id="PRU00723"/>
    </source>
</evidence>
<gene>
    <name evidence="8" type="ORF">BS47DRAFT_387777</name>
</gene>
<dbReference type="AlphaFoldDB" id="A0A9P6AJS8"/>
<dbReference type="PANTHER" id="PTHR12547:SF18">
    <property type="entry name" value="PROTEIN TIS11"/>
    <property type="match status" value="1"/>
</dbReference>
<dbReference type="Gene3D" id="3.30.1370.210">
    <property type="match status" value="1"/>
</dbReference>
<organism evidence="8 9">
    <name type="scientific">Hydnum rufescens UP504</name>
    <dbReference type="NCBI Taxonomy" id="1448309"/>
    <lineage>
        <taxon>Eukaryota</taxon>
        <taxon>Fungi</taxon>
        <taxon>Dikarya</taxon>
        <taxon>Basidiomycota</taxon>
        <taxon>Agaricomycotina</taxon>
        <taxon>Agaricomycetes</taxon>
        <taxon>Cantharellales</taxon>
        <taxon>Hydnaceae</taxon>
        <taxon>Hydnum</taxon>
    </lineage>
</organism>
<feature type="zinc finger region" description="C3H1-type" evidence="5">
    <location>
        <begin position="245"/>
        <end position="273"/>
    </location>
</feature>
<feature type="region of interest" description="Disordered" evidence="6">
    <location>
        <begin position="360"/>
        <end position="395"/>
    </location>
</feature>
<feature type="domain" description="C3H1-type" evidence="7">
    <location>
        <begin position="288"/>
        <end position="315"/>
    </location>
</feature>
<evidence type="ECO:0000256" key="6">
    <source>
        <dbReference type="SAM" id="MobiDB-lite"/>
    </source>
</evidence>
<feature type="domain" description="C3H1-type" evidence="7">
    <location>
        <begin position="154"/>
        <end position="182"/>
    </location>
</feature>
<dbReference type="InterPro" id="IPR045877">
    <property type="entry name" value="ZFP36-like"/>
</dbReference>
<feature type="region of interest" description="Disordered" evidence="6">
    <location>
        <begin position="1"/>
        <end position="22"/>
    </location>
</feature>
<keyword evidence="3 5" id="KW-0863">Zinc-finger</keyword>
<dbReference type="Gene3D" id="4.10.1000.10">
    <property type="entry name" value="Zinc finger, CCCH-type"/>
    <property type="match status" value="2"/>
</dbReference>
<dbReference type="SMART" id="SM00356">
    <property type="entry name" value="ZnF_C3H1"/>
    <property type="match status" value="5"/>
</dbReference>
<dbReference type="GO" id="GO:0003729">
    <property type="term" value="F:mRNA binding"/>
    <property type="evidence" value="ECO:0007669"/>
    <property type="project" value="InterPro"/>
</dbReference>
<feature type="zinc finger region" description="C3H1-type" evidence="5">
    <location>
        <begin position="154"/>
        <end position="182"/>
    </location>
</feature>
<feature type="zinc finger region" description="C3H1-type" evidence="5">
    <location>
        <begin position="199"/>
        <end position="226"/>
    </location>
</feature>
<protein>
    <recommendedName>
        <fullName evidence="7">C3H1-type domain-containing protein</fullName>
    </recommendedName>
</protein>
<dbReference type="GO" id="GO:0008270">
    <property type="term" value="F:zinc ion binding"/>
    <property type="evidence" value="ECO:0007669"/>
    <property type="project" value="UniProtKB-KW"/>
</dbReference>
<evidence type="ECO:0000256" key="3">
    <source>
        <dbReference type="ARBA" id="ARBA00022771"/>
    </source>
</evidence>
<feature type="domain" description="C3H1-type" evidence="7">
    <location>
        <begin position="19"/>
        <end position="46"/>
    </location>
</feature>
<feature type="zinc finger region" description="C3H1-type" evidence="5">
    <location>
        <begin position="288"/>
        <end position="315"/>
    </location>
</feature>
<proteinExistence type="predicted"/>
<dbReference type="EMBL" id="MU129104">
    <property type="protein sequence ID" value="KAF9506654.1"/>
    <property type="molecule type" value="Genomic_DNA"/>
</dbReference>
<keyword evidence="9" id="KW-1185">Reference proteome</keyword>
<dbReference type="Pfam" id="PF00642">
    <property type="entry name" value="zf-CCCH"/>
    <property type="match status" value="1"/>
</dbReference>
<feature type="region of interest" description="Disordered" evidence="6">
    <location>
        <begin position="60"/>
        <end position="81"/>
    </location>
</feature>
<keyword evidence="2" id="KW-0677">Repeat</keyword>
<dbReference type="OrthoDB" id="411372at2759"/>
<keyword evidence="4 5" id="KW-0862">Zinc</keyword>
<reference evidence="8" key="1">
    <citation type="journal article" date="2020" name="Nat. Commun.">
        <title>Large-scale genome sequencing of mycorrhizal fungi provides insights into the early evolution of symbiotic traits.</title>
        <authorList>
            <person name="Miyauchi S."/>
            <person name="Kiss E."/>
            <person name="Kuo A."/>
            <person name="Drula E."/>
            <person name="Kohler A."/>
            <person name="Sanchez-Garcia M."/>
            <person name="Morin E."/>
            <person name="Andreopoulos B."/>
            <person name="Barry K.W."/>
            <person name="Bonito G."/>
            <person name="Buee M."/>
            <person name="Carver A."/>
            <person name="Chen C."/>
            <person name="Cichocki N."/>
            <person name="Clum A."/>
            <person name="Culley D."/>
            <person name="Crous P.W."/>
            <person name="Fauchery L."/>
            <person name="Girlanda M."/>
            <person name="Hayes R.D."/>
            <person name="Keri Z."/>
            <person name="LaButti K."/>
            <person name="Lipzen A."/>
            <person name="Lombard V."/>
            <person name="Magnuson J."/>
            <person name="Maillard F."/>
            <person name="Murat C."/>
            <person name="Nolan M."/>
            <person name="Ohm R.A."/>
            <person name="Pangilinan J."/>
            <person name="Pereira M.F."/>
            <person name="Perotto S."/>
            <person name="Peter M."/>
            <person name="Pfister S."/>
            <person name="Riley R."/>
            <person name="Sitrit Y."/>
            <person name="Stielow J.B."/>
            <person name="Szollosi G."/>
            <person name="Zifcakova L."/>
            <person name="Stursova M."/>
            <person name="Spatafora J.W."/>
            <person name="Tedersoo L."/>
            <person name="Vaario L.M."/>
            <person name="Yamada A."/>
            <person name="Yan M."/>
            <person name="Wang P."/>
            <person name="Xu J."/>
            <person name="Bruns T."/>
            <person name="Baldrian P."/>
            <person name="Vilgalys R."/>
            <person name="Dunand C."/>
            <person name="Henrissat B."/>
            <person name="Grigoriev I.V."/>
            <person name="Hibbett D."/>
            <person name="Nagy L.G."/>
            <person name="Martin F.M."/>
        </authorList>
    </citation>
    <scope>NUCLEOTIDE SEQUENCE</scope>
    <source>
        <strain evidence="8">UP504</strain>
    </source>
</reference>
<dbReference type="SUPFAM" id="SSF90229">
    <property type="entry name" value="CCCH zinc finger"/>
    <property type="match status" value="4"/>
</dbReference>
<feature type="zinc finger region" description="C3H1-type" evidence="5">
    <location>
        <begin position="19"/>
        <end position="46"/>
    </location>
</feature>
<dbReference type="InterPro" id="IPR000571">
    <property type="entry name" value="Znf_CCCH"/>
</dbReference>
<dbReference type="PANTHER" id="PTHR12547">
    <property type="entry name" value="CCCH ZINC FINGER/TIS11-RELATED"/>
    <property type="match status" value="1"/>
</dbReference>
<feature type="domain" description="C3H1-type" evidence="7">
    <location>
        <begin position="199"/>
        <end position="226"/>
    </location>
</feature>
<comment type="caution">
    <text evidence="8">The sequence shown here is derived from an EMBL/GenBank/DDBJ whole genome shotgun (WGS) entry which is preliminary data.</text>
</comment>
<sequence length="435" mass="47440">MSSPSSGPSQKWSLNHGKGSRTKQCERDALGHCPFGNECWFIHSPKGPISAVLYSGRQMAPDETSPAPVAKYEPPHRKTIKSSVDSITAPRNLSGGTSSPISVQSQVVLPHPVSSTAFISAQVGNSGLSIVKQGWRVSDLTRALVSGSVKPKCLASDKPCFHFARSGMCPKGDQCVFKHDSTTLPPNFVKFFDPKLHPSYKTKPCYPFMFGQCLKGDDCTFKHEAPPPHEVSPIIPADPVPLPPNYRTSECKWFNSPGGCWYGNSCKFKHTPASSAPANAVEETTHPFYRTRPCAFYQLGTCPKGSSCNYIHDISEKPNSITTTTGEVLVLSPIQDTVEFPSGSPEISTAKKFETSDVVPEHNQKDEEHEFSSGHLRMASTSSSTTAVELSPMQTSKTEVFDNEFNDADDDIVVYTPPQGFSVNVHDIEVDLLEP</sequence>
<feature type="compositionally biased region" description="Basic and acidic residues" evidence="6">
    <location>
        <begin position="360"/>
        <end position="372"/>
    </location>
</feature>
<evidence type="ECO:0000259" key="7">
    <source>
        <dbReference type="PROSITE" id="PS50103"/>
    </source>
</evidence>
<dbReference type="Proteomes" id="UP000886523">
    <property type="component" value="Unassembled WGS sequence"/>
</dbReference>
<name>A0A9P6AJS8_9AGAM</name>
<evidence type="ECO:0000256" key="4">
    <source>
        <dbReference type="ARBA" id="ARBA00022833"/>
    </source>
</evidence>
<evidence type="ECO:0000256" key="2">
    <source>
        <dbReference type="ARBA" id="ARBA00022737"/>
    </source>
</evidence>
<keyword evidence="1 5" id="KW-0479">Metal-binding</keyword>
<evidence type="ECO:0000256" key="1">
    <source>
        <dbReference type="ARBA" id="ARBA00022723"/>
    </source>
</evidence>
<dbReference type="PROSITE" id="PS50103">
    <property type="entry name" value="ZF_C3H1"/>
    <property type="match status" value="5"/>
</dbReference>
<accession>A0A9P6AJS8</accession>
<dbReference type="Pfam" id="PF14608">
    <property type="entry name" value="zf-CCCH_2"/>
    <property type="match status" value="3"/>
</dbReference>
<dbReference type="InterPro" id="IPR036855">
    <property type="entry name" value="Znf_CCCH_sf"/>
</dbReference>